<name>A0A0L0G2G6_9EUKA</name>
<evidence type="ECO:0000313" key="1">
    <source>
        <dbReference type="EMBL" id="KNC82388.1"/>
    </source>
</evidence>
<sequence length="85" mass="9665">DYHIARRNYDRAIERDPNVYLPVSLALAKLSVKEFVTGLHTSEHLSIATNEISAMASEQTDVAVMACLACLLWYLIKLRRRLYGV</sequence>
<dbReference type="RefSeq" id="XP_014156290.1">
    <property type="nucleotide sequence ID" value="XM_014300815.1"/>
</dbReference>
<organism evidence="1 2">
    <name type="scientific">Sphaeroforma arctica JP610</name>
    <dbReference type="NCBI Taxonomy" id="667725"/>
    <lineage>
        <taxon>Eukaryota</taxon>
        <taxon>Ichthyosporea</taxon>
        <taxon>Ichthyophonida</taxon>
        <taxon>Sphaeroforma</taxon>
    </lineage>
</organism>
<evidence type="ECO:0000313" key="2">
    <source>
        <dbReference type="Proteomes" id="UP000054560"/>
    </source>
</evidence>
<keyword evidence="2" id="KW-1185">Reference proteome</keyword>
<dbReference type="Proteomes" id="UP000054560">
    <property type="component" value="Unassembled WGS sequence"/>
</dbReference>
<proteinExistence type="predicted"/>
<dbReference type="GeneID" id="25905819"/>
<accession>A0A0L0G2G6</accession>
<dbReference type="OrthoDB" id="27934at2759"/>
<dbReference type="EMBL" id="KQ241931">
    <property type="protein sequence ID" value="KNC82388.1"/>
    <property type="molecule type" value="Genomic_DNA"/>
</dbReference>
<gene>
    <name evidence="1" type="ORF">SARC_05315</name>
</gene>
<feature type="non-terminal residue" evidence="1">
    <location>
        <position position="1"/>
    </location>
</feature>
<dbReference type="AlphaFoldDB" id="A0A0L0G2G6"/>
<protein>
    <submittedName>
        <fullName evidence="1">Uncharacterized protein</fullName>
    </submittedName>
</protein>
<reference evidence="1 2" key="1">
    <citation type="submission" date="2011-02" db="EMBL/GenBank/DDBJ databases">
        <title>The Genome Sequence of Sphaeroforma arctica JP610.</title>
        <authorList>
            <consortium name="The Broad Institute Genome Sequencing Platform"/>
            <person name="Russ C."/>
            <person name="Cuomo C."/>
            <person name="Young S.K."/>
            <person name="Zeng Q."/>
            <person name="Gargeya S."/>
            <person name="Alvarado L."/>
            <person name="Berlin A."/>
            <person name="Chapman S.B."/>
            <person name="Chen Z."/>
            <person name="Freedman E."/>
            <person name="Gellesch M."/>
            <person name="Goldberg J."/>
            <person name="Griggs A."/>
            <person name="Gujja S."/>
            <person name="Heilman E."/>
            <person name="Heiman D."/>
            <person name="Howarth C."/>
            <person name="Mehta T."/>
            <person name="Neiman D."/>
            <person name="Pearson M."/>
            <person name="Roberts A."/>
            <person name="Saif S."/>
            <person name="Shea T."/>
            <person name="Shenoy N."/>
            <person name="Sisk P."/>
            <person name="Stolte C."/>
            <person name="Sykes S."/>
            <person name="White J."/>
            <person name="Yandava C."/>
            <person name="Burger G."/>
            <person name="Gray M.W."/>
            <person name="Holland P.W.H."/>
            <person name="King N."/>
            <person name="Lang F.B.F."/>
            <person name="Roger A.J."/>
            <person name="Ruiz-Trillo I."/>
            <person name="Haas B."/>
            <person name="Nusbaum C."/>
            <person name="Birren B."/>
        </authorList>
    </citation>
    <scope>NUCLEOTIDE SEQUENCE [LARGE SCALE GENOMIC DNA]</scope>
    <source>
        <strain evidence="1 2">JP610</strain>
    </source>
</reference>